<keyword evidence="2" id="KW-1185">Reference proteome</keyword>
<proteinExistence type="predicted"/>
<dbReference type="Proteomes" id="UP000735302">
    <property type="component" value="Unassembled WGS sequence"/>
</dbReference>
<evidence type="ECO:0000313" key="1">
    <source>
        <dbReference type="EMBL" id="GFO25963.1"/>
    </source>
</evidence>
<accession>A0AAV4C4P7</accession>
<name>A0AAV4C4P7_9GAST</name>
<dbReference type="EMBL" id="BLXT01005778">
    <property type="protein sequence ID" value="GFO25963.1"/>
    <property type="molecule type" value="Genomic_DNA"/>
</dbReference>
<comment type="caution">
    <text evidence="1">The sequence shown here is derived from an EMBL/GenBank/DDBJ whole genome shotgun (WGS) entry which is preliminary data.</text>
</comment>
<dbReference type="AlphaFoldDB" id="A0AAV4C4P7"/>
<reference evidence="1 2" key="1">
    <citation type="journal article" date="2021" name="Elife">
        <title>Chloroplast acquisition without the gene transfer in kleptoplastic sea slugs, Plakobranchus ocellatus.</title>
        <authorList>
            <person name="Maeda T."/>
            <person name="Takahashi S."/>
            <person name="Yoshida T."/>
            <person name="Shimamura S."/>
            <person name="Takaki Y."/>
            <person name="Nagai Y."/>
            <person name="Toyoda A."/>
            <person name="Suzuki Y."/>
            <person name="Arimoto A."/>
            <person name="Ishii H."/>
            <person name="Satoh N."/>
            <person name="Nishiyama T."/>
            <person name="Hasebe M."/>
            <person name="Maruyama T."/>
            <person name="Minagawa J."/>
            <person name="Obokata J."/>
            <person name="Shigenobu S."/>
        </authorList>
    </citation>
    <scope>NUCLEOTIDE SEQUENCE [LARGE SCALE GENOMIC DNA]</scope>
</reference>
<organism evidence="1 2">
    <name type="scientific">Plakobranchus ocellatus</name>
    <dbReference type="NCBI Taxonomy" id="259542"/>
    <lineage>
        <taxon>Eukaryota</taxon>
        <taxon>Metazoa</taxon>
        <taxon>Spiralia</taxon>
        <taxon>Lophotrochozoa</taxon>
        <taxon>Mollusca</taxon>
        <taxon>Gastropoda</taxon>
        <taxon>Heterobranchia</taxon>
        <taxon>Euthyneura</taxon>
        <taxon>Panpulmonata</taxon>
        <taxon>Sacoglossa</taxon>
        <taxon>Placobranchoidea</taxon>
        <taxon>Plakobranchidae</taxon>
        <taxon>Plakobranchus</taxon>
    </lineage>
</organism>
<protein>
    <submittedName>
        <fullName evidence="1">Uncharacterized protein</fullName>
    </submittedName>
</protein>
<gene>
    <name evidence="1" type="ORF">PoB_005246800</name>
</gene>
<sequence length="110" mass="12871">MVKLKKEPLEQYHLCATTEKKGLEKHQPYKTNIKENINLILHCTNHWRGLLFASVKRFGCLPQTKPGRVKLACVDIHTNEFTHLFGRLICLMKINCKQTWSREKTATKDH</sequence>
<evidence type="ECO:0000313" key="2">
    <source>
        <dbReference type="Proteomes" id="UP000735302"/>
    </source>
</evidence>